<reference evidence="5" key="1">
    <citation type="journal article" date="2021" name="Nat. Commun.">
        <title>Genetic determinants of endophytism in the Arabidopsis root mycobiome.</title>
        <authorList>
            <person name="Mesny F."/>
            <person name="Miyauchi S."/>
            <person name="Thiergart T."/>
            <person name="Pickel B."/>
            <person name="Atanasova L."/>
            <person name="Karlsson M."/>
            <person name="Huettel B."/>
            <person name="Barry K.W."/>
            <person name="Haridas S."/>
            <person name="Chen C."/>
            <person name="Bauer D."/>
            <person name="Andreopoulos W."/>
            <person name="Pangilinan J."/>
            <person name="LaButti K."/>
            <person name="Riley R."/>
            <person name="Lipzen A."/>
            <person name="Clum A."/>
            <person name="Drula E."/>
            <person name="Henrissat B."/>
            <person name="Kohler A."/>
            <person name="Grigoriev I.V."/>
            <person name="Martin F.M."/>
            <person name="Hacquard S."/>
        </authorList>
    </citation>
    <scope>NUCLEOTIDE SEQUENCE</scope>
    <source>
        <strain evidence="5">MPI-SDFR-AT-0073</strain>
    </source>
</reference>
<feature type="compositionally biased region" description="Basic and acidic residues" evidence="1">
    <location>
        <begin position="557"/>
        <end position="574"/>
    </location>
</feature>
<keyword evidence="2" id="KW-0812">Transmembrane</keyword>
<dbReference type="Pfam" id="PF25038">
    <property type="entry name" value="Csf1_C"/>
    <property type="match status" value="1"/>
</dbReference>
<feature type="region of interest" description="Disordered" evidence="1">
    <location>
        <begin position="546"/>
        <end position="579"/>
    </location>
</feature>
<proteinExistence type="predicted"/>
<dbReference type="RefSeq" id="XP_045963965.1">
    <property type="nucleotide sequence ID" value="XM_046097328.1"/>
</dbReference>
<feature type="compositionally biased region" description="Basic and acidic residues" evidence="1">
    <location>
        <begin position="200"/>
        <end position="230"/>
    </location>
</feature>
<evidence type="ECO:0000256" key="1">
    <source>
        <dbReference type="SAM" id="MobiDB-lite"/>
    </source>
</evidence>
<organism evidence="5 6">
    <name type="scientific">Truncatella angustata</name>
    <dbReference type="NCBI Taxonomy" id="152316"/>
    <lineage>
        <taxon>Eukaryota</taxon>
        <taxon>Fungi</taxon>
        <taxon>Dikarya</taxon>
        <taxon>Ascomycota</taxon>
        <taxon>Pezizomycotina</taxon>
        <taxon>Sordariomycetes</taxon>
        <taxon>Xylariomycetidae</taxon>
        <taxon>Amphisphaeriales</taxon>
        <taxon>Sporocadaceae</taxon>
        <taxon>Truncatella</taxon>
    </lineage>
</organism>
<protein>
    <submittedName>
        <fullName evidence="5">Fermentation associated protein</fullName>
    </submittedName>
</protein>
<dbReference type="EMBL" id="JAGPXC010000001">
    <property type="protein sequence ID" value="KAH6659834.1"/>
    <property type="molecule type" value="Genomic_DNA"/>
</dbReference>
<feature type="region of interest" description="Disordered" evidence="1">
    <location>
        <begin position="1769"/>
        <end position="1789"/>
    </location>
</feature>
<name>A0A9P8UXN7_9PEZI</name>
<feature type="domain" description="Csf1 C-terminal region" evidence="4">
    <location>
        <begin position="2491"/>
        <end position="3235"/>
    </location>
</feature>
<keyword evidence="6" id="KW-1185">Reference proteome</keyword>
<feature type="region of interest" description="Disordered" evidence="1">
    <location>
        <begin position="120"/>
        <end position="139"/>
    </location>
</feature>
<evidence type="ECO:0000259" key="4">
    <source>
        <dbReference type="Pfam" id="PF25038"/>
    </source>
</evidence>
<dbReference type="GeneID" id="70126220"/>
<dbReference type="Pfam" id="PF21678">
    <property type="entry name" value="Csf1_N"/>
    <property type="match status" value="1"/>
</dbReference>
<dbReference type="Proteomes" id="UP000758603">
    <property type="component" value="Unassembled WGS sequence"/>
</dbReference>
<dbReference type="InterPro" id="IPR048636">
    <property type="entry name" value="Csf1_N"/>
</dbReference>
<evidence type="ECO:0000313" key="5">
    <source>
        <dbReference type="EMBL" id="KAH6659834.1"/>
    </source>
</evidence>
<dbReference type="GO" id="GO:0016020">
    <property type="term" value="C:membrane"/>
    <property type="evidence" value="ECO:0007669"/>
    <property type="project" value="InterPro"/>
</dbReference>
<feature type="transmembrane region" description="Helical" evidence="2">
    <location>
        <begin position="23"/>
        <end position="42"/>
    </location>
</feature>
<dbReference type="GO" id="GO:0006113">
    <property type="term" value="P:fermentation"/>
    <property type="evidence" value="ECO:0007669"/>
    <property type="project" value="InterPro"/>
</dbReference>
<dbReference type="OrthoDB" id="10051416at2759"/>
<dbReference type="PANTHER" id="PTHR32085">
    <property type="entry name" value="PROTEIN CSF1"/>
    <property type="match status" value="1"/>
</dbReference>
<sequence length="3236" mass="360026">MAAADTGQDENPSTRWTNFNPSFLAFIIVCGLLSIFFLNYFNRVFASAVSYLIRLYTWHKHKIWVDIQALQVSLLAGRIFFTGFRYHGNNETILIQNGYITWSYWLWRVRDVDLALPKPEHDAANKDTENPAEPKDKSSKLPCRINIAISGLEWFIYNRTPVYDSLLAGMTDAVNLDEQHADDSDKGHNHPRQRLQKASQKVEEQLNKLDSKVSADKRRSETSDEEKLSADAHRLASALANQDDGASTGDSEMPLMLQLLPIHFECDKGAVVMGNENTKSILIIKTKSFSGEIDASGCETPDPYRQTFKIRLEHPVVEMKENEKYQEDQLTRAVKDKQAVLGTGPGRYRPFFRRHRRRVLGKLRDMVPYWRSSVESFSVHSRHGTTHAENQLPGSNHWQGLSRYLNDDEENDKLRWSSIEYAAVSTVIDSPEAVLTIFWDVPGKVVKGPSSMLEAGHERDNINGAAPPAWAINLTLGGGVINYGPWADRHRAELQRVFNPSLSKDGKAATRLQIGADRIPTQFKLYVEIDKEVTLRIPTREDSKNWKWKKTAADLQQHQKQEQGRGKKDNKEKSASAAAQQRPYGWLDIKVAANATISYSMDMLASSSGYHNTLNVNLPSTEISTSVNHGTLWKSGAQRISCDMSNPLKWNSLRKWTFDVAGDDLELFILRDHIFLLVDLIDDWGSGPPQDYLLFVPFKYFLNIQFRNLKLYLNVNDVNIVNNPTEMEDNTYLVLSSPLLKADTCISLDSYRPSKNAVPFNIQADMLDLALHLPTWNTQATFLTSKDVGHLENLALDGKYHYNTTTSPANTDTLVLNASGQSLVVTLHGFIIRYFLQLKDNYFGDHVHFKTLDEYQELLRLKTTNPDAEAATRPPHKKSNDLDVVLGIRCDDPKVLLPANLYSAKRHVTIEGAGLAADLRFTNYYMDLDLNLSPLSLALGNDEDGAVSPTSTTSSTQMYIDGLSIYGSRLFGLPPTEPTYMCNWDLSIGAITGECTTEFLTVLANGGKAFGFCLDDDENALIPYSSVVMYDVTFLRVFVHSIQLWLHVDDAAFLLSTDHIDVNYNDWARSHYSKRANVQVPSLQIACVNSESAARHKSRLHSDVETDGVLKTSITFGMIGRKSDFTEARKLQQALVRREDQRTRRTEFLLLPQFLDSNIPDAVDEPAQSVPSIPQPVVLNDEHAEKETLSSLGSIRHAQRSLNRKSSFLSFSTMSDKGMTRPGSINVLQPTTDMGRKASNSGQHTRSTQPLFQDYSASTGRRSPLKDKPAGHFDRKDMAHNMVAFSSQFVAPYFPLENVRPETREAAFQSIEQEAEEAPDPTPFGLEDIDPEHLGEGKAYSSFLVELPIGVTAFLNPTSLKHIAALIGALQPTEPDDILDGLQIESMSDIFDAQKQKSLDGSIKDFVVRIPQANLRFLNCSDLDSPVPSQDAQDQYDFSITKLALAARTEALSSQLRMNNEKARSSFHLRLESAEVSAAERFASLNETHAAVKANIERVSVSMASKDVTYIDGDVGSFRTTSSSDKIGYLAALIHRSSTLGSETASMFSDVSSIGDQRIKYLVYRLMVESNKVGDPSFIVRPSAILRAANEHLRTYDSWKLASRLRQLWTASNIKTREQLRLDCLASNLTYPDDARQKVTAAFQKWRNWDLDNINGSELMNNTFGKVVSAAQLMLDRAPMMAVLRLQEGAFVLDPGPKQNQIYVVDITTRLVSKSTKLDETQKATGSAQGLLTIVNTYCAQAGVNLNWELVELAEDILRLYIKSDTQTKMQSTAPVDRPSSQPGKPKQLSSTHVVFGLGQGSIFLETVNLKSDVQSNGMKISVLMANRDGFTDNNAILACDTVTTKLRSHQQHLGTLRLHGPSVFVSHDLQLANFTSVHTIKATASSEDLRLVVKQDPTMLSEVLDTVVRDELAQLYQIKQQLPTTPESAPQKSKISERLSSVHVNLAMFLKSYTITIPLLRSLTYTIQGVVARAAMAANFGKEIIFDFDIKENSHNMQIRVNNELRSISVLQIPPTNGRITSQMGQEDHSVTVFASVELIQLDASAVYSLLSALNRPEVSNAINDLQQQGKVLRQHIGEVFGDTPTAPDVPLMTSPKSEAKRLVYVVHATLAGIEIFGHAPIKSDNEPMAHLSFCLASVHFEVANRLDSRGPVLENPEIHVNLRRILFDVQKGGSEETMRTCGNVSFGALVTATTRELEDGTDRRSFEFRSDGLQVNLSADTVSTFVDVLGYMGDKIKDLDSMREIEYLQKRLRQSRPRITINDQEDNEDSSDIFDSFLASIFYSFEITNIQFCWLVTPTSEPVGGEEDLVLSFQRIEFATRKKNTAKLTIENFQLQMVPPDQDKMQQSHNSALLPEVIFNVAFVSTLDTRRLAFQAVGKSLDLRLTSGFIVPAAHLADSIGLSIKNARQASANWTSIVVTEKPAVKPHEKRQRTIFGGKRLESCLVDADFAGAVVNLSNRKHKGADGPLLSRAHRSSMAGKYGQFTADDSGSSTVLRSPGLAWKIEYRDDGKEDSAIYGEIKVDASRNILYPTVVPLVMDITSSIKEVVSDHGKEPASPSSVVSKTGHASKPKLPEEDSILTADPSAVLGRTKLNLGLRICKQEFTLSCQPIARVAATACFDDIYITVNTVHSVDHGNFFAISGTFTNLQMSVQHVYSREHTGRFEVDSVVLSLMNSKHVSGTSGVSAILKVSPMKVDINAKQLQDFLLFREIWVPRGVRQATAAPVSTPSPDATQSHLVQRYQQVAATAAFPWTATISIAALNVKVDLGQSIGKSTFDISDFWMSSKKTSDWEQNLCLGFENIGVDCDGRLSGFVALQDFRLRTSIEWPEREAALNETPRVQASVSFSQFRLKAAFDYQVFLVADITSMDFLMYNVRRRREGNADRLVAVFDGEAVQIFGIATSAASGIALWQALQKLIQERKSQFENSLRDIEKFMKRKSLATQPTLVQTSSTKSTNEIAVSKSPISLDTDVVVTLKALNLGIFPGTFSDKRIFKLEALNAQARFAASMQHRRIHSILGLTLGQLRIGLAEVRRVSAPKSISELTVEDVVASATGSRGGTILKVPKVEAIMQTWQLPESRSIDYIFKSAFEGKVEVGWNYARIGYIRNMWATHSKTLARTLGRELPEVSAIKVTGVPEPSTSEDGKAADKKGQTKITAEVNVPQSKYEYVALEPPIIETPQLRDMGEATPPLEWIGLHRERLPNLTHQIVIVTLLELAGEVEDAYERILGSS</sequence>
<feature type="region of interest" description="Disordered" evidence="1">
    <location>
        <begin position="2552"/>
        <end position="2579"/>
    </location>
</feature>
<gene>
    <name evidence="5" type="ORF">BKA67DRAFT_510450</name>
</gene>
<dbReference type="InterPro" id="IPR056779">
    <property type="entry name" value="Csf1_C"/>
</dbReference>
<keyword evidence="2" id="KW-1133">Transmembrane helix</keyword>
<feature type="compositionally biased region" description="Polar residues" evidence="1">
    <location>
        <begin position="1226"/>
        <end position="1261"/>
    </location>
</feature>
<feature type="region of interest" description="Disordered" evidence="1">
    <location>
        <begin position="1213"/>
        <end position="1273"/>
    </location>
</feature>
<dbReference type="PANTHER" id="PTHR32085:SF3">
    <property type="entry name" value="PROTEIN CSF1"/>
    <property type="match status" value="1"/>
</dbReference>
<keyword evidence="2" id="KW-0472">Membrane</keyword>
<feature type="compositionally biased region" description="Basic and acidic residues" evidence="1">
    <location>
        <begin position="1264"/>
        <end position="1273"/>
    </location>
</feature>
<evidence type="ECO:0000313" key="6">
    <source>
        <dbReference type="Proteomes" id="UP000758603"/>
    </source>
</evidence>
<comment type="caution">
    <text evidence="5">The sequence shown here is derived from an EMBL/GenBank/DDBJ whole genome shotgun (WGS) entry which is preliminary data.</text>
</comment>
<accession>A0A9P8UXN7</accession>
<dbReference type="InterPro" id="IPR029636">
    <property type="entry name" value="Csf1"/>
</dbReference>
<evidence type="ECO:0000259" key="3">
    <source>
        <dbReference type="Pfam" id="PF21678"/>
    </source>
</evidence>
<evidence type="ECO:0000256" key="2">
    <source>
        <dbReference type="SAM" id="Phobius"/>
    </source>
</evidence>
<feature type="domain" description="Csf1 N-terminal" evidence="3">
    <location>
        <begin position="35"/>
        <end position="863"/>
    </location>
</feature>
<feature type="region of interest" description="Disordered" evidence="1">
    <location>
        <begin position="180"/>
        <end position="230"/>
    </location>
</feature>